<proteinExistence type="predicted"/>
<evidence type="ECO:0000313" key="2">
    <source>
        <dbReference type="Proteomes" id="UP000095601"/>
    </source>
</evidence>
<dbReference type="AlphaFoldDB" id="A0A1E5UEF2"/>
<protein>
    <submittedName>
        <fullName evidence="1">Uncharacterized protein</fullName>
    </submittedName>
</protein>
<sequence length="42" mass="5267">MFFRRTVEEEWEKSKRIEINDTYKNELNLIELEPVIKLLNRE</sequence>
<keyword evidence="2" id="KW-1185">Reference proteome</keyword>
<name>A0A1E5UEF2_9FLAO</name>
<comment type="caution">
    <text evidence="1">The sequence shown here is derived from an EMBL/GenBank/DDBJ whole genome shotgun (WGS) entry which is preliminary data.</text>
</comment>
<accession>A0A1E5UEF2</accession>
<dbReference type="Proteomes" id="UP000095601">
    <property type="component" value="Unassembled WGS sequence"/>
</dbReference>
<dbReference type="EMBL" id="MKGI01000048">
    <property type="protein sequence ID" value="OEL11167.1"/>
    <property type="molecule type" value="Genomic_DNA"/>
</dbReference>
<gene>
    <name evidence="1" type="ORF">BHF72_2374</name>
</gene>
<reference evidence="1 2" key="1">
    <citation type="submission" date="2016-09" db="EMBL/GenBank/DDBJ databases">
        <authorList>
            <person name="Capua I."/>
            <person name="De Benedictis P."/>
            <person name="Joannis T."/>
            <person name="Lombin L.H."/>
            <person name="Cattoli G."/>
        </authorList>
    </citation>
    <scope>NUCLEOTIDE SEQUENCE [LARGE SCALE GENOMIC DNA]</scope>
    <source>
        <strain evidence="1 2">NRS-1</strain>
    </source>
</reference>
<organism evidence="1 2">
    <name type="scientific">Cloacibacterium normanense</name>
    <dbReference type="NCBI Taxonomy" id="237258"/>
    <lineage>
        <taxon>Bacteria</taxon>
        <taxon>Pseudomonadati</taxon>
        <taxon>Bacteroidota</taxon>
        <taxon>Flavobacteriia</taxon>
        <taxon>Flavobacteriales</taxon>
        <taxon>Weeksellaceae</taxon>
    </lineage>
</organism>
<evidence type="ECO:0000313" key="1">
    <source>
        <dbReference type="EMBL" id="OEL11167.1"/>
    </source>
</evidence>